<evidence type="ECO:0000313" key="4">
    <source>
        <dbReference type="EMBL" id="GIL69074.1"/>
    </source>
</evidence>
<feature type="signal peptide" evidence="2">
    <location>
        <begin position="1"/>
        <end position="20"/>
    </location>
</feature>
<keyword evidence="2" id="KW-0732">Signal</keyword>
<feature type="region of interest" description="Disordered" evidence="1">
    <location>
        <begin position="481"/>
        <end position="938"/>
    </location>
</feature>
<feature type="compositionally biased region" description="Pro residues" evidence="1">
    <location>
        <begin position="541"/>
        <end position="755"/>
    </location>
</feature>
<feature type="compositionally biased region" description="Pro residues" evidence="1">
    <location>
        <begin position="767"/>
        <end position="792"/>
    </location>
</feature>
<dbReference type="Proteomes" id="UP000722791">
    <property type="component" value="Unassembled WGS sequence"/>
</dbReference>
<evidence type="ECO:0000259" key="3">
    <source>
        <dbReference type="Pfam" id="PF05548"/>
    </source>
</evidence>
<gene>
    <name evidence="4" type="ORF">Vretifemale_54</name>
    <name evidence="5" type="ORF">Vretimale_17354</name>
</gene>
<dbReference type="Proteomes" id="UP000747110">
    <property type="component" value="Unassembled WGS sequence"/>
</dbReference>
<dbReference type="EMBL" id="BNCQ01000056">
    <property type="protein sequence ID" value="GIM14397.1"/>
    <property type="molecule type" value="Genomic_DNA"/>
</dbReference>
<evidence type="ECO:0000256" key="1">
    <source>
        <dbReference type="SAM" id="MobiDB-lite"/>
    </source>
</evidence>
<evidence type="ECO:0000313" key="6">
    <source>
        <dbReference type="Proteomes" id="UP000747110"/>
    </source>
</evidence>
<dbReference type="PRINTS" id="PR01217">
    <property type="entry name" value="PRICHEXTENSN"/>
</dbReference>
<accession>A0A8J4FC68</accession>
<feature type="domain" description="Peptidase M11 gametolysin" evidence="3">
    <location>
        <begin position="138"/>
        <end position="433"/>
    </location>
</feature>
<keyword evidence="6" id="KW-1185">Reference proteome</keyword>
<dbReference type="EMBL" id="BNCP01000001">
    <property type="protein sequence ID" value="GIL69074.1"/>
    <property type="molecule type" value="Genomic_DNA"/>
</dbReference>
<evidence type="ECO:0000313" key="5">
    <source>
        <dbReference type="EMBL" id="GIM14397.1"/>
    </source>
</evidence>
<name>A0A8J4FC68_9CHLO</name>
<organism evidence="4 6">
    <name type="scientific">Volvox reticuliferus</name>
    <dbReference type="NCBI Taxonomy" id="1737510"/>
    <lineage>
        <taxon>Eukaryota</taxon>
        <taxon>Viridiplantae</taxon>
        <taxon>Chlorophyta</taxon>
        <taxon>core chlorophytes</taxon>
        <taxon>Chlorophyceae</taxon>
        <taxon>CS clade</taxon>
        <taxon>Chlamydomonadales</taxon>
        <taxon>Volvocaceae</taxon>
        <taxon>Volvox</taxon>
    </lineage>
</organism>
<feature type="compositionally biased region" description="Pro residues" evidence="1">
    <location>
        <begin position="481"/>
        <end position="532"/>
    </location>
</feature>
<sequence length="938" mass="97259">MKGPALLVLVLLHVARGTIAGLPGSVTANSGGSGSAILGNDEKRTFAGQLVMANLHEYGGVQYALRTSDGALLPILRDVKFPNYDTGNRAVTLGSQVSFACSVDSVTGLCNRNIPKADFQVLMPNVASFPSTDAYQKRLVMILDYSACGLGPGLTEDDVRTIFLGSQWDGSGGVAQKLTDCSYGKLGFDVDAFRVITVAPPCSSVVSTCNWYDIANGADAAAMASYPLLFFGASHFTYILPPTMQGICLWSGLAVLPGTQTWLQTSLTGVKRWATVLQELLHNYGLWHSWGSNGFEYEDYSTAMGRGLACPNAAEASRLGWSTPAVNGGSLNSASLPLGVPRTFILPATYMTGEGNYIRIQPDWMSNYPTAGKNLYVALRLAKGPDTGLTGTWGNRLHVHEVNATMDNAGNVYPYIWTDRKVSYLNGLRSNSTLTLLSYNLVIYSGVWVRPDIMRVHVCRYASSQLECPVLNIAEANAPAIPPASPPPRPLPPSPAPKPPPNVPGPPPPDSPFPPEIPSSPPPPGFPYPPSQGPLSAQLHPLPPSPLPPSPPPPTLPPPPSPVPPSPPPPSPKPPSPNPSPPPPSPSPPSPPPPRPPPPSSSPPSPPPPSPSPPSPPPPSPPPPSPPPPSPSPPSPPPPSPPPPSPSPPSPPPPSPPPPSPSPPSPPPPSPPPPSPSPPSPPPPSPSPPSPPPPSPPPPSPSPPSPPPPSPSPPSPPPPSPSPPSLPKPPPPPPPQPPSPSPPPPSPPPPPPGTPSIPSLSTVGTPPLQPPSQPSLPLSLPPASKPAMPPPRTGTVRSPPRPPSPPKPPPPSPKPPPRPPPPSPPPPNPPPPSPPPPNPPPPSPPPPKPRPPPPSPRPPRPNPPSPQPPRPPPPNPPPPSPPPPLPPPPSPPPPNPPPPRPPPPVRSPPRPPRSPRIAGQGVDYGDYNSNVRGRRRQN</sequence>
<dbReference type="AlphaFoldDB" id="A0A8J4FC68"/>
<dbReference type="Pfam" id="PF05548">
    <property type="entry name" value="Peptidase_M11"/>
    <property type="match status" value="1"/>
</dbReference>
<feature type="chain" id="PRO_5035391263" description="Peptidase M11 gametolysin domain-containing protein" evidence="2">
    <location>
        <begin position="21"/>
        <end position="938"/>
    </location>
</feature>
<dbReference type="OrthoDB" id="544406at2759"/>
<proteinExistence type="predicted"/>
<dbReference type="InterPro" id="IPR008752">
    <property type="entry name" value="Peptidase_M11"/>
</dbReference>
<reference evidence="4" key="1">
    <citation type="journal article" date="2021" name="Proc. Natl. Acad. Sci. U.S.A.">
        <title>Three genomes in the algal genus Volvox reveal the fate of a haploid sex-determining region after a transition to homothallism.</title>
        <authorList>
            <person name="Yamamoto K."/>
            <person name="Hamaji T."/>
            <person name="Kawai-Toyooka H."/>
            <person name="Matsuzaki R."/>
            <person name="Takahashi F."/>
            <person name="Nishimura Y."/>
            <person name="Kawachi M."/>
            <person name="Noguchi H."/>
            <person name="Minakuchi Y."/>
            <person name="Umen J.G."/>
            <person name="Toyoda A."/>
            <person name="Nozaki H."/>
        </authorList>
    </citation>
    <scope>NUCLEOTIDE SEQUENCE</scope>
    <source>
        <strain evidence="5">NIES-3785</strain>
        <strain evidence="4">NIES-3786</strain>
    </source>
</reference>
<feature type="compositionally biased region" description="Pro residues" evidence="1">
    <location>
        <begin position="799"/>
        <end position="914"/>
    </location>
</feature>
<protein>
    <recommendedName>
        <fullName evidence="3">Peptidase M11 gametolysin domain-containing protein</fullName>
    </recommendedName>
</protein>
<comment type="caution">
    <text evidence="4">The sequence shown here is derived from an EMBL/GenBank/DDBJ whole genome shotgun (WGS) entry which is preliminary data.</text>
</comment>
<evidence type="ECO:0000256" key="2">
    <source>
        <dbReference type="SAM" id="SignalP"/>
    </source>
</evidence>